<evidence type="ECO:0000313" key="3">
    <source>
        <dbReference type="EMBL" id="GGK66596.1"/>
    </source>
</evidence>
<evidence type="ECO:0000256" key="1">
    <source>
        <dbReference type="SAM" id="MobiDB-lite"/>
    </source>
</evidence>
<proteinExistence type="predicted"/>
<feature type="transmembrane region" description="Helical" evidence="2">
    <location>
        <begin position="192"/>
        <end position="214"/>
    </location>
</feature>
<name>A0A917QTF9_9ACTN</name>
<accession>A0A917QTF9</accession>
<gene>
    <name evidence="3" type="ORF">GCM10007964_07070</name>
</gene>
<dbReference type="RefSeq" id="WP_203967945.1">
    <property type="nucleotide sequence ID" value="NZ_BMNT01000003.1"/>
</dbReference>
<keyword evidence="4" id="KW-1185">Reference proteome</keyword>
<reference evidence="3" key="1">
    <citation type="journal article" date="2014" name="Int. J. Syst. Evol. Microbiol.">
        <title>Complete genome sequence of Corynebacterium casei LMG S-19264T (=DSM 44701T), isolated from a smear-ripened cheese.</title>
        <authorList>
            <consortium name="US DOE Joint Genome Institute (JGI-PGF)"/>
            <person name="Walter F."/>
            <person name="Albersmeier A."/>
            <person name="Kalinowski J."/>
            <person name="Ruckert C."/>
        </authorList>
    </citation>
    <scope>NUCLEOTIDE SEQUENCE</scope>
    <source>
        <strain evidence="3">JCM 13064</strain>
    </source>
</reference>
<feature type="region of interest" description="Disordered" evidence="1">
    <location>
        <begin position="1"/>
        <end position="128"/>
    </location>
</feature>
<evidence type="ECO:0008006" key="5">
    <source>
        <dbReference type="Google" id="ProtNLM"/>
    </source>
</evidence>
<keyword evidence="2" id="KW-1133">Transmembrane helix</keyword>
<dbReference type="AlphaFoldDB" id="A0A917QTF9"/>
<comment type="caution">
    <text evidence="3">The sequence shown here is derived from an EMBL/GenBank/DDBJ whole genome shotgun (WGS) entry which is preliminary data.</text>
</comment>
<keyword evidence="2" id="KW-0472">Membrane</keyword>
<dbReference type="Proteomes" id="UP000645217">
    <property type="component" value="Unassembled WGS sequence"/>
</dbReference>
<organism evidence="3 4">
    <name type="scientific">Sphaerisporangium melleum</name>
    <dbReference type="NCBI Taxonomy" id="321316"/>
    <lineage>
        <taxon>Bacteria</taxon>
        <taxon>Bacillati</taxon>
        <taxon>Actinomycetota</taxon>
        <taxon>Actinomycetes</taxon>
        <taxon>Streptosporangiales</taxon>
        <taxon>Streptosporangiaceae</taxon>
        <taxon>Sphaerisporangium</taxon>
    </lineage>
</organism>
<sequence>MNADPGERDPGTNAGGGAADVHEPVLPDRAERPGHSGRVEHHRSAGVVDGAGRTARADGLDRAECPDRSDRAERPARPERPERPERVVRGDGQEGGRRRMGLGPALAKASERPKREVVTSPRTTAARRPRHPVTLEIDEQTRLGEVYMRSLVRTQFRLALFVCTVMSCLIGGLPLLFMLVPELREVRLLGVPLPWLVLAGLIYPAFVAGAWLYVRQAERNERHFAELVERR</sequence>
<evidence type="ECO:0000313" key="4">
    <source>
        <dbReference type="Proteomes" id="UP000645217"/>
    </source>
</evidence>
<feature type="compositionally biased region" description="Basic and acidic residues" evidence="1">
    <location>
        <begin position="20"/>
        <end position="43"/>
    </location>
</feature>
<dbReference type="EMBL" id="BMNT01000003">
    <property type="protein sequence ID" value="GGK66596.1"/>
    <property type="molecule type" value="Genomic_DNA"/>
</dbReference>
<feature type="transmembrane region" description="Helical" evidence="2">
    <location>
        <begin position="158"/>
        <end position="180"/>
    </location>
</feature>
<evidence type="ECO:0000256" key="2">
    <source>
        <dbReference type="SAM" id="Phobius"/>
    </source>
</evidence>
<keyword evidence="2" id="KW-0812">Transmembrane</keyword>
<reference evidence="3" key="2">
    <citation type="submission" date="2020-09" db="EMBL/GenBank/DDBJ databases">
        <authorList>
            <person name="Sun Q."/>
            <person name="Ohkuma M."/>
        </authorList>
    </citation>
    <scope>NUCLEOTIDE SEQUENCE</scope>
    <source>
        <strain evidence="3">JCM 13064</strain>
    </source>
</reference>
<feature type="compositionally biased region" description="Basic and acidic residues" evidence="1">
    <location>
        <begin position="55"/>
        <end position="97"/>
    </location>
</feature>
<feature type="compositionally biased region" description="Basic and acidic residues" evidence="1">
    <location>
        <begin position="1"/>
        <end position="10"/>
    </location>
</feature>
<protein>
    <recommendedName>
        <fullName evidence="5">DUF485 domain-containing protein</fullName>
    </recommendedName>
</protein>